<evidence type="ECO:0000256" key="6">
    <source>
        <dbReference type="ARBA" id="ARBA00023163"/>
    </source>
</evidence>
<feature type="compositionally biased region" description="Basic residues" evidence="8">
    <location>
        <begin position="202"/>
        <end position="212"/>
    </location>
</feature>
<protein>
    <submittedName>
        <fullName evidence="9">WD40 repeat-like protein</fullName>
    </submittedName>
</protein>
<evidence type="ECO:0000313" key="10">
    <source>
        <dbReference type="Proteomes" id="UP000298493"/>
    </source>
</evidence>
<dbReference type="InterPro" id="IPR011047">
    <property type="entry name" value="Quinoprotein_ADH-like_sf"/>
</dbReference>
<evidence type="ECO:0000256" key="3">
    <source>
        <dbReference type="ARBA" id="ARBA00022552"/>
    </source>
</evidence>
<evidence type="ECO:0000256" key="1">
    <source>
        <dbReference type="ARBA" id="ARBA00004604"/>
    </source>
</evidence>
<feature type="compositionally biased region" description="Polar residues" evidence="8">
    <location>
        <begin position="38"/>
        <end position="61"/>
    </location>
</feature>
<comment type="subcellular location">
    <subcellularLocation>
        <location evidence="1">Nucleus</location>
        <location evidence="1">Nucleolus</location>
    </subcellularLocation>
</comment>
<dbReference type="GO" id="GO:0006364">
    <property type="term" value="P:rRNA processing"/>
    <property type="evidence" value="ECO:0007669"/>
    <property type="project" value="UniProtKB-KW"/>
</dbReference>
<feature type="region of interest" description="Disordered" evidence="8">
    <location>
        <begin position="1"/>
        <end position="163"/>
    </location>
</feature>
<dbReference type="GO" id="GO:0045943">
    <property type="term" value="P:positive regulation of transcription by RNA polymerase I"/>
    <property type="evidence" value="ECO:0007669"/>
    <property type="project" value="InterPro"/>
</dbReference>
<keyword evidence="10" id="KW-1185">Reference proteome</keyword>
<dbReference type="PANTHER" id="PTHR44215">
    <property type="entry name" value="WD REPEAT-CONTAINING PROTEIN 75"/>
    <property type="match status" value="1"/>
</dbReference>
<accession>A0A4Z1P7V4</accession>
<dbReference type="PANTHER" id="PTHR44215:SF1">
    <property type="entry name" value="WD REPEAT-CONTAINING PROTEIN 75"/>
    <property type="match status" value="1"/>
</dbReference>
<gene>
    <name evidence="9" type="ORF">E6O75_ATG04402</name>
</gene>
<feature type="compositionally biased region" description="Polar residues" evidence="8">
    <location>
        <begin position="81"/>
        <end position="94"/>
    </location>
</feature>
<sequence>MSLATPVKDGKRKRKSVDTPSQSQDSKRLKSQDAEPTPESSSHLTAKKTSATRQPFSNSSLPKDIQKKLAMESTEKPFPNPKNQGQTCTNQAWRKQNKYRKMQARTQAKKEKSDASPFEEEDKVEAAEDAGEKKPRKETELKADKRKKKTNNDDKVDSENPIAAEVVNQEIVPVEPLKEVVVKKAKELEENKRPNKPQKNIVTKKKEKKSKKSKSERQEIVNVEADLFPRGLTAERTVANRGNWASSKPVGGHFITHDPVFSTDEKFLFLATPRCVQVYSASESRLVRALPIESVVTYTLSVSNPNLLYAVSSQEIVLFDWTTGKEVKRSASVLPISAIAIARITETKQDTLFAIQREESEEFLRDHITVQNISSPAVRLFFVSMQTLKYLKVLGNGRTIIAASETQLCIGTLNGAALNASTELSDLPSRYVWRTLKSVEPVTCLDAQVRTASSPGSSKKQRLIVDLVFGNLKGEIIVYEDIVRKLEENEKLKGKDVALKPIVTHWHREAPATVKWSLDGNYVISGGKETVLCLLQRETSKRQLLPHLTSPIESLSVSPSGTSYAVQLSDNSAMVLSTSELQPKTNIAGLQSRFVPSSQSAVALHTHNPLDSFVRTPAVANPRNPKQLIMAVPTSQIQTDSITTSAPFLQVFDVHVSRHVSRQALTRNMVTNINVGPEGNKVREPNVTLLQVSFDGQWLATVEEWTPPTADVAHMAREDNVLDQETRRKREVYLKFWRWNDEEEGFWALDTRIDLPHQSSVGPHANRIFDLVSNPAEVGFATVGEDSIVRVWRPKTKLADGRIVRGARDGVVTTWTCSHETVLDSTALPLEYEPAFTNGKLAFSNDGSILAATQQNADPATANTIHFLNASNGTIRSSESAFHVSHLLGMGFINRYFITLSDELRVWDLVANKLVYGFQLDVPSFSPKHKENISFLSINSKSNTFAIAIPTKPGHIIPGLRALETISLVGISTSVLVFDPRELAPLFAIEVPGVVSALVDVHGSAGFFVLDAQAEVRVIAPKISAFVAEKSEIVDVDVVASDEAEVEDEEEEEEAEDGEETVTRIEDSVMEGGEDLLDGDKHVVAPEKLAGLFNSDQSFAMPSVKDLFYGVVGLYARHKDDGTAL</sequence>
<dbReference type="GO" id="GO:2000234">
    <property type="term" value="P:positive regulation of rRNA processing"/>
    <property type="evidence" value="ECO:0007669"/>
    <property type="project" value="TreeGrafter"/>
</dbReference>
<evidence type="ECO:0000256" key="4">
    <source>
        <dbReference type="ARBA" id="ARBA00022574"/>
    </source>
</evidence>
<keyword evidence="5" id="KW-0677">Repeat</keyword>
<dbReference type="Proteomes" id="UP000298493">
    <property type="component" value="Unassembled WGS sequence"/>
</dbReference>
<dbReference type="AlphaFoldDB" id="A0A4Z1P7V4"/>
<dbReference type="CDD" id="cd23952">
    <property type="entry name" value="Utp17_CTD"/>
    <property type="match status" value="1"/>
</dbReference>
<evidence type="ECO:0000256" key="5">
    <source>
        <dbReference type="ARBA" id="ARBA00022737"/>
    </source>
</evidence>
<evidence type="ECO:0000313" key="9">
    <source>
        <dbReference type="EMBL" id="TID25197.1"/>
    </source>
</evidence>
<dbReference type="GO" id="GO:0003723">
    <property type="term" value="F:RNA binding"/>
    <property type="evidence" value="ECO:0007669"/>
    <property type="project" value="InterPro"/>
</dbReference>
<dbReference type="SUPFAM" id="SSF50998">
    <property type="entry name" value="Quinoprotein alcohol dehydrogenase-like"/>
    <property type="match status" value="1"/>
</dbReference>
<dbReference type="EMBL" id="SNSC02000004">
    <property type="protein sequence ID" value="TID25197.1"/>
    <property type="molecule type" value="Genomic_DNA"/>
</dbReference>
<dbReference type="GO" id="GO:0032040">
    <property type="term" value="C:small-subunit processome"/>
    <property type="evidence" value="ECO:0007669"/>
    <property type="project" value="InterPro"/>
</dbReference>
<organism evidence="9 10">
    <name type="scientific">Venturia nashicola</name>
    <dbReference type="NCBI Taxonomy" id="86259"/>
    <lineage>
        <taxon>Eukaryota</taxon>
        <taxon>Fungi</taxon>
        <taxon>Dikarya</taxon>
        <taxon>Ascomycota</taxon>
        <taxon>Pezizomycotina</taxon>
        <taxon>Dothideomycetes</taxon>
        <taxon>Pleosporomycetidae</taxon>
        <taxon>Venturiales</taxon>
        <taxon>Venturiaceae</taxon>
        <taxon>Venturia</taxon>
    </lineage>
</organism>
<keyword evidence="7" id="KW-0539">Nucleus</keyword>
<evidence type="ECO:0000256" key="8">
    <source>
        <dbReference type="SAM" id="MobiDB-lite"/>
    </source>
</evidence>
<feature type="compositionally biased region" description="Acidic residues" evidence="8">
    <location>
        <begin position="1042"/>
        <end position="1060"/>
    </location>
</feature>
<keyword evidence="2" id="KW-0690">Ribosome biogenesis</keyword>
<dbReference type="InterPro" id="IPR015943">
    <property type="entry name" value="WD40/YVTN_repeat-like_dom_sf"/>
</dbReference>
<reference evidence="9 10" key="1">
    <citation type="submission" date="2019-04" db="EMBL/GenBank/DDBJ databases">
        <title>High contiguity whole genome sequence and gene annotation resource for two Venturia nashicola isolates.</title>
        <authorList>
            <person name="Prokchorchik M."/>
            <person name="Won K."/>
            <person name="Lee Y."/>
            <person name="Choi E.D."/>
            <person name="Segonzac C."/>
            <person name="Sohn K.H."/>
        </authorList>
    </citation>
    <scope>NUCLEOTIDE SEQUENCE [LARGE SCALE GENOMIC DNA]</scope>
    <source>
        <strain evidence="9 10">PRI2</strain>
    </source>
</reference>
<dbReference type="STRING" id="86259.A0A4Z1P7V4"/>
<feature type="region of interest" description="Disordered" evidence="8">
    <location>
        <begin position="189"/>
        <end position="217"/>
    </location>
</feature>
<keyword evidence="3" id="KW-0698">rRNA processing</keyword>
<keyword evidence="6" id="KW-0804">Transcription</keyword>
<comment type="caution">
    <text evidence="9">The sequence shown here is derived from an EMBL/GenBank/DDBJ whole genome shotgun (WGS) entry which is preliminary data.</text>
</comment>
<proteinExistence type="predicted"/>
<evidence type="ECO:0000256" key="7">
    <source>
        <dbReference type="ARBA" id="ARBA00023242"/>
    </source>
</evidence>
<name>A0A4Z1P7V4_9PEZI</name>
<dbReference type="InterPro" id="IPR053826">
    <property type="entry name" value="WDR75"/>
</dbReference>
<feature type="compositionally biased region" description="Basic and acidic residues" evidence="8">
    <location>
        <begin position="124"/>
        <end position="143"/>
    </location>
</feature>
<dbReference type="Gene3D" id="2.130.10.10">
    <property type="entry name" value="YVTN repeat-like/Quinoprotein amine dehydrogenase"/>
    <property type="match status" value="2"/>
</dbReference>
<feature type="compositionally biased region" description="Basic and acidic residues" evidence="8">
    <location>
        <begin position="64"/>
        <end position="75"/>
    </location>
</feature>
<evidence type="ECO:0000256" key="2">
    <source>
        <dbReference type="ARBA" id="ARBA00022517"/>
    </source>
</evidence>
<feature type="region of interest" description="Disordered" evidence="8">
    <location>
        <begin position="1042"/>
        <end position="1061"/>
    </location>
</feature>
<keyword evidence="4" id="KW-0853">WD repeat</keyword>